<proteinExistence type="predicted"/>
<comment type="caution">
    <text evidence="2">The sequence shown here is derived from an EMBL/GenBank/DDBJ whole genome shotgun (WGS) entry which is preliminary data.</text>
</comment>
<evidence type="ECO:0000313" key="2">
    <source>
        <dbReference type="EMBL" id="KAB2603768.1"/>
    </source>
</evidence>
<protein>
    <submittedName>
        <fullName evidence="2">Pentatricopeptide repeat-containing protein</fullName>
    </submittedName>
</protein>
<keyword evidence="3" id="KW-1185">Reference proteome</keyword>
<reference evidence="2 3" key="2">
    <citation type="submission" date="2019-11" db="EMBL/GenBank/DDBJ databases">
        <title>A de novo genome assembly of a pear dwarfing rootstock.</title>
        <authorList>
            <person name="Wang F."/>
            <person name="Wang J."/>
            <person name="Li S."/>
            <person name="Zhang Y."/>
            <person name="Fang M."/>
            <person name="Ma L."/>
            <person name="Zhao Y."/>
            <person name="Jiang S."/>
        </authorList>
    </citation>
    <scope>NUCLEOTIDE SEQUENCE [LARGE SCALE GENOMIC DNA]</scope>
    <source>
        <strain evidence="2">S2</strain>
        <tissue evidence="2">Leaf</tissue>
    </source>
</reference>
<dbReference type="EMBL" id="SMOL01000688">
    <property type="protein sequence ID" value="KAB2603768.1"/>
    <property type="molecule type" value="Genomic_DNA"/>
</dbReference>
<feature type="region of interest" description="Disordered" evidence="1">
    <location>
        <begin position="1"/>
        <end position="33"/>
    </location>
</feature>
<accession>A0A5N5FKQ9</accession>
<evidence type="ECO:0000256" key="1">
    <source>
        <dbReference type="SAM" id="MobiDB-lite"/>
    </source>
</evidence>
<dbReference type="Proteomes" id="UP000327157">
    <property type="component" value="Unassembled WGS sequence"/>
</dbReference>
<feature type="compositionally biased region" description="Polar residues" evidence="1">
    <location>
        <begin position="13"/>
        <end position="25"/>
    </location>
</feature>
<organism evidence="2 3">
    <name type="scientific">Pyrus ussuriensis x Pyrus communis</name>
    <dbReference type="NCBI Taxonomy" id="2448454"/>
    <lineage>
        <taxon>Eukaryota</taxon>
        <taxon>Viridiplantae</taxon>
        <taxon>Streptophyta</taxon>
        <taxon>Embryophyta</taxon>
        <taxon>Tracheophyta</taxon>
        <taxon>Spermatophyta</taxon>
        <taxon>Magnoliopsida</taxon>
        <taxon>eudicotyledons</taxon>
        <taxon>Gunneridae</taxon>
        <taxon>Pentapetalae</taxon>
        <taxon>rosids</taxon>
        <taxon>fabids</taxon>
        <taxon>Rosales</taxon>
        <taxon>Rosaceae</taxon>
        <taxon>Amygdaloideae</taxon>
        <taxon>Maleae</taxon>
        <taxon>Pyrus</taxon>
    </lineage>
</organism>
<name>A0A5N5FKQ9_9ROSA</name>
<reference evidence="2 3" key="1">
    <citation type="submission" date="2019-09" db="EMBL/GenBank/DDBJ databases">
        <authorList>
            <person name="Ou C."/>
        </authorList>
    </citation>
    <scope>NUCLEOTIDE SEQUENCE [LARGE SCALE GENOMIC DNA]</scope>
    <source>
        <strain evidence="2">S2</strain>
        <tissue evidence="2">Leaf</tissue>
    </source>
</reference>
<dbReference type="AlphaFoldDB" id="A0A5N5FKQ9"/>
<evidence type="ECO:0000313" key="3">
    <source>
        <dbReference type="Proteomes" id="UP000327157"/>
    </source>
</evidence>
<gene>
    <name evidence="2" type="ORF">D8674_041400</name>
</gene>
<sequence>MTTVAAKLLPQSLRVTTHPNPSTKPTPGAAGFALYQTAETAKSGSFRRSKNDPVAEQ</sequence>